<evidence type="ECO:0000256" key="3">
    <source>
        <dbReference type="ARBA" id="ARBA00022475"/>
    </source>
</evidence>
<feature type="transmembrane region" description="Helical" evidence="7">
    <location>
        <begin position="157"/>
        <end position="176"/>
    </location>
</feature>
<keyword evidence="10" id="KW-1185">Reference proteome</keyword>
<feature type="transmembrane region" description="Helical" evidence="7">
    <location>
        <begin position="319"/>
        <end position="337"/>
    </location>
</feature>
<accession>A0A6L3VIE0</accession>
<evidence type="ECO:0000256" key="4">
    <source>
        <dbReference type="ARBA" id="ARBA00022692"/>
    </source>
</evidence>
<keyword evidence="4 7" id="KW-0812">Transmembrane</keyword>
<feature type="transmembrane region" description="Helical" evidence="7">
    <location>
        <begin position="420"/>
        <end position="439"/>
    </location>
</feature>
<keyword evidence="2" id="KW-0813">Transport</keyword>
<proteinExistence type="predicted"/>
<dbReference type="PANTHER" id="PTHR42718">
    <property type="entry name" value="MAJOR FACILITATOR SUPERFAMILY MULTIDRUG TRANSPORTER MFSC"/>
    <property type="match status" value="1"/>
</dbReference>
<dbReference type="InterPro" id="IPR020846">
    <property type="entry name" value="MFS_dom"/>
</dbReference>
<dbReference type="NCBIfam" id="TIGR00711">
    <property type="entry name" value="efflux_EmrB"/>
    <property type="match status" value="1"/>
</dbReference>
<feature type="transmembrane region" description="Helical" evidence="7">
    <location>
        <begin position="27"/>
        <end position="51"/>
    </location>
</feature>
<feature type="transmembrane region" description="Helical" evidence="7">
    <location>
        <begin position="215"/>
        <end position="235"/>
    </location>
</feature>
<evidence type="ECO:0000313" key="10">
    <source>
        <dbReference type="Proteomes" id="UP000483004"/>
    </source>
</evidence>
<evidence type="ECO:0000256" key="1">
    <source>
        <dbReference type="ARBA" id="ARBA00004651"/>
    </source>
</evidence>
<dbReference type="InterPro" id="IPR004638">
    <property type="entry name" value="EmrB-like"/>
</dbReference>
<dbReference type="CDD" id="cd17321">
    <property type="entry name" value="MFS_MMR_MDR_like"/>
    <property type="match status" value="1"/>
</dbReference>
<keyword evidence="5 7" id="KW-1133">Transmembrane helix</keyword>
<dbReference type="EMBL" id="WBMR01000252">
    <property type="protein sequence ID" value="KAB2363079.1"/>
    <property type="molecule type" value="Genomic_DNA"/>
</dbReference>
<dbReference type="PROSITE" id="PS50850">
    <property type="entry name" value="MFS"/>
    <property type="match status" value="1"/>
</dbReference>
<feature type="transmembrane region" description="Helical" evidence="7">
    <location>
        <begin position="283"/>
        <end position="307"/>
    </location>
</feature>
<reference evidence="9 10" key="1">
    <citation type="submission" date="2019-09" db="EMBL/GenBank/DDBJ databases">
        <title>Actinomadura physcomitrii sp. nov., a novel actinomycete isolated from moss [Physcomitrium sphaericum (Ludw) Fuernr].</title>
        <authorList>
            <person name="Liu C."/>
            <person name="Zhuang X."/>
        </authorList>
    </citation>
    <scope>NUCLEOTIDE SEQUENCE [LARGE SCALE GENOMIC DNA]</scope>
    <source>
        <strain evidence="9 10">CYP1-1B</strain>
    </source>
</reference>
<dbReference type="GO" id="GO:0022857">
    <property type="term" value="F:transmembrane transporter activity"/>
    <property type="evidence" value="ECO:0007669"/>
    <property type="project" value="InterPro"/>
</dbReference>
<dbReference type="PANTHER" id="PTHR42718:SF42">
    <property type="entry name" value="EXPORT PROTEIN"/>
    <property type="match status" value="1"/>
</dbReference>
<dbReference type="OrthoDB" id="9781469at2"/>
<feature type="transmembrane region" description="Helical" evidence="7">
    <location>
        <begin position="344"/>
        <end position="364"/>
    </location>
</feature>
<dbReference type="GO" id="GO:0005886">
    <property type="term" value="C:plasma membrane"/>
    <property type="evidence" value="ECO:0007669"/>
    <property type="project" value="UniProtKB-SubCell"/>
</dbReference>
<dbReference type="AlphaFoldDB" id="A0A6L3VIE0"/>
<dbReference type="Proteomes" id="UP000483004">
    <property type="component" value="Unassembled WGS sequence"/>
</dbReference>
<feature type="transmembrane region" description="Helical" evidence="7">
    <location>
        <begin position="95"/>
        <end position="114"/>
    </location>
</feature>
<evidence type="ECO:0000256" key="7">
    <source>
        <dbReference type="SAM" id="Phobius"/>
    </source>
</evidence>
<dbReference type="PRINTS" id="PR01036">
    <property type="entry name" value="TCRTETB"/>
</dbReference>
<evidence type="ECO:0000313" key="9">
    <source>
        <dbReference type="EMBL" id="KAB2363079.1"/>
    </source>
</evidence>
<feature type="transmembrane region" description="Helical" evidence="7">
    <location>
        <begin position="120"/>
        <end position="145"/>
    </location>
</feature>
<evidence type="ECO:0000256" key="2">
    <source>
        <dbReference type="ARBA" id="ARBA00022448"/>
    </source>
</evidence>
<feature type="transmembrane region" description="Helical" evidence="7">
    <location>
        <begin position="376"/>
        <end position="399"/>
    </location>
</feature>
<dbReference type="Pfam" id="PF07690">
    <property type="entry name" value="MFS_1"/>
    <property type="match status" value="1"/>
</dbReference>
<name>A0A6L3VIE0_9ACTN</name>
<keyword evidence="6 7" id="KW-0472">Membrane</keyword>
<dbReference type="Gene3D" id="1.20.1250.20">
    <property type="entry name" value="MFS general substrate transporter like domains"/>
    <property type="match status" value="1"/>
</dbReference>
<comment type="subcellular location">
    <subcellularLocation>
        <location evidence="1">Cell membrane</location>
        <topology evidence="1">Multi-pass membrane protein</topology>
    </subcellularLocation>
</comment>
<protein>
    <submittedName>
        <fullName evidence="9">MFS transporter</fullName>
    </submittedName>
</protein>
<evidence type="ECO:0000256" key="5">
    <source>
        <dbReference type="ARBA" id="ARBA00022989"/>
    </source>
</evidence>
<comment type="caution">
    <text evidence="9">The sequence shown here is derived from an EMBL/GenBank/DDBJ whole genome shotgun (WGS) entry which is preliminary data.</text>
</comment>
<dbReference type="InterPro" id="IPR011701">
    <property type="entry name" value="MFS"/>
</dbReference>
<dbReference type="RefSeq" id="WP_151546156.1">
    <property type="nucleotide sequence ID" value="NZ_WBMR01000252.1"/>
</dbReference>
<keyword evidence="3" id="KW-1003">Cell membrane</keyword>
<feature type="transmembrane region" description="Helical" evidence="7">
    <location>
        <begin position="182"/>
        <end position="203"/>
    </location>
</feature>
<feature type="transmembrane region" description="Helical" evidence="7">
    <location>
        <begin position="482"/>
        <end position="502"/>
    </location>
</feature>
<feature type="transmembrane region" description="Helical" evidence="7">
    <location>
        <begin position="241"/>
        <end position="263"/>
    </location>
</feature>
<dbReference type="InterPro" id="IPR036259">
    <property type="entry name" value="MFS_trans_sf"/>
</dbReference>
<gene>
    <name evidence="9" type="ORF">F9B16_43685</name>
</gene>
<dbReference type="SUPFAM" id="SSF103473">
    <property type="entry name" value="MFS general substrate transporter"/>
    <property type="match status" value="1"/>
</dbReference>
<feature type="transmembrane region" description="Helical" evidence="7">
    <location>
        <begin position="63"/>
        <end position="83"/>
    </location>
</feature>
<evidence type="ECO:0000259" key="8">
    <source>
        <dbReference type="PROSITE" id="PS50850"/>
    </source>
</evidence>
<dbReference type="Gene3D" id="1.20.1720.10">
    <property type="entry name" value="Multidrug resistance protein D"/>
    <property type="match status" value="1"/>
</dbReference>
<organism evidence="9 10">
    <name type="scientific">Actinomadura montaniterrae</name>
    <dbReference type="NCBI Taxonomy" id="1803903"/>
    <lineage>
        <taxon>Bacteria</taxon>
        <taxon>Bacillati</taxon>
        <taxon>Actinomycetota</taxon>
        <taxon>Actinomycetes</taxon>
        <taxon>Streptosporangiales</taxon>
        <taxon>Thermomonosporaceae</taxon>
        <taxon>Actinomadura</taxon>
    </lineage>
</organism>
<sequence>MSSPQTAAARGTATPATVAPAPYPRRWYTLGVLCLSLLVIVVDTTIVNVAIPTLAASLDAGSGALAWIVDSYTLVFAALLLPAGSLGDRYGRRRALSAGMLVFGAGSLGAALSGTAAQLIAARAVMGAGAALIMPATLALLTAVFTDPAERARAVGLWSAVSGLGVAIGPTAGGWLLQHFSWGAIFLVNVPVVAAALAGAAFLVPASSAPHRPPVDAAGTVLAVAGLGALTYAVIQAGEDGWATTGTLARFAVAAVLLAAFGYSQVRAAAPMLDLSLFRDGRFTAAVASVTVMFFGLAGVTFVLTQIYQFVLGYSPLEAGVRALPGALALAAASPLGTRVAARFGIRVAITAGMVTAAAGLAWFATADGGSGYGHYVVASVLLSAGIGLTMSPATQSSLSALPPAKTGIGSAVSNTSRNLGTVLGVALVGSIAATVYSGRMPEGPAGESVGAAAGIARHLPAPSAAALHDTAAAAFVHGADLGVLITAAAVLVTAALVARHLPGRR</sequence>
<evidence type="ECO:0000256" key="6">
    <source>
        <dbReference type="ARBA" id="ARBA00023136"/>
    </source>
</evidence>
<feature type="domain" description="Major facilitator superfamily (MFS) profile" evidence="8">
    <location>
        <begin position="29"/>
        <end position="506"/>
    </location>
</feature>